<evidence type="ECO:0008006" key="3">
    <source>
        <dbReference type="Google" id="ProtNLM"/>
    </source>
</evidence>
<reference evidence="1 2" key="1">
    <citation type="submission" date="2016-11" db="EMBL/GenBank/DDBJ databases">
        <title>Complete genome sequencing of Virgibacillus halodenitrificans PDB-F2.</title>
        <authorList>
            <person name="Sun Z."/>
            <person name="Zhou Y."/>
            <person name="Li H."/>
        </authorList>
    </citation>
    <scope>NUCLEOTIDE SEQUENCE [LARGE SCALE GENOMIC DNA]</scope>
    <source>
        <strain evidence="1 2">PDB-F2</strain>
    </source>
</reference>
<evidence type="ECO:0000313" key="1">
    <source>
        <dbReference type="EMBL" id="APC49164.1"/>
    </source>
</evidence>
<name>A0AAC9NLZ2_VIRHA</name>
<evidence type="ECO:0000313" key="2">
    <source>
        <dbReference type="Proteomes" id="UP000182945"/>
    </source>
</evidence>
<dbReference type="InterPro" id="IPR027417">
    <property type="entry name" value="P-loop_NTPase"/>
</dbReference>
<organism evidence="1 2">
    <name type="scientific">Virgibacillus halodenitrificans</name>
    <name type="common">Bacillus halodenitrificans</name>
    <dbReference type="NCBI Taxonomy" id="1482"/>
    <lineage>
        <taxon>Bacteria</taxon>
        <taxon>Bacillati</taxon>
        <taxon>Bacillota</taxon>
        <taxon>Bacilli</taxon>
        <taxon>Bacillales</taxon>
        <taxon>Bacillaceae</taxon>
        <taxon>Virgibacillus</taxon>
    </lineage>
</organism>
<sequence>MNKKYYYVSGNTAKGLVNHLKSNIEDINQVVILRHPSLTLKTMVINEFIKKQKKNDYEIFLSAFGKEFLDGVIVRDKSIAIVSDHIASEVTGAFELDLNLFIKGEPSTTASKAHIHHLEEAHQSFKTGLSVHDDLEEVYINEMDFEKANQLTSDFINMVLEEFPKINRNASRRIRLFGTNTKDGVVNVVPHLLEQVSNAYFIKGRAGTGKSTLMKKVASACEDYGYDVELYYCSFDPNSVDMVFVPEMNFCIFDSTDPHEFFPDRASDKIIDMYEKLISPGTDEAHAARIHELNNRYKSYMKKGIEELKIAGEAMEKEEQKYTITKTEVQEINNFIINMIQD</sequence>
<dbReference type="EMBL" id="CP017962">
    <property type="protein sequence ID" value="APC49164.1"/>
    <property type="molecule type" value="Genomic_DNA"/>
</dbReference>
<dbReference type="AlphaFoldDB" id="A0AAC9NLZ2"/>
<dbReference type="SUPFAM" id="SSF52540">
    <property type="entry name" value="P-loop containing nucleoside triphosphate hydrolases"/>
    <property type="match status" value="1"/>
</dbReference>
<dbReference type="Proteomes" id="UP000182945">
    <property type="component" value="Chromosome"/>
</dbReference>
<protein>
    <recommendedName>
        <fullName evidence="3">ATPase</fullName>
    </recommendedName>
</protein>
<accession>A0AAC9NLZ2</accession>
<proteinExistence type="predicted"/>
<dbReference type="KEGG" id="vhl:BME96_13575"/>
<dbReference type="RefSeq" id="WP_071649327.1">
    <property type="nucleotide sequence ID" value="NZ_CP017962.1"/>
</dbReference>
<dbReference type="GeneID" id="71515437"/>
<gene>
    <name evidence="1" type="ORF">BME96_13575</name>
</gene>